<evidence type="ECO:0000313" key="2">
    <source>
        <dbReference type="Proteomes" id="UP000189701"/>
    </source>
</evidence>
<feature type="domain" description="Reverse transcriptase" evidence="1">
    <location>
        <begin position="1"/>
        <end position="234"/>
    </location>
</feature>
<protein>
    <submittedName>
        <fullName evidence="3">Uncharacterized protein LOC104221815</fullName>
    </submittedName>
</protein>
<dbReference type="eggNOG" id="KOG1075">
    <property type="taxonomic scope" value="Eukaryota"/>
</dbReference>
<gene>
    <name evidence="3" type="primary">LOC104221815</name>
</gene>
<reference evidence="2" key="1">
    <citation type="journal article" date="2013" name="Genome Biol.">
        <title>Reference genomes and transcriptomes of Nicotiana sylvestris and Nicotiana tomentosiformis.</title>
        <authorList>
            <person name="Sierro N."/>
            <person name="Battey J.N."/>
            <person name="Ouadi S."/>
            <person name="Bovet L."/>
            <person name="Goepfert S."/>
            <person name="Bakaher N."/>
            <person name="Peitsch M.C."/>
            <person name="Ivanov N.V."/>
        </authorList>
    </citation>
    <scope>NUCLEOTIDE SEQUENCE [LARGE SCALE GENOMIC DNA]</scope>
</reference>
<accession>A0A1U7W225</accession>
<dbReference type="Proteomes" id="UP000189701">
    <property type="component" value="Unplaced"/>
</dbReference>
<name>A0A1U7W225_NICSY</name>
<dbReference type="AlphaFoldDB" id="A0A1U7W225"/>
<sequence length="234" mass="27161">MRKISRDIATRPDEIRVEFWSCVGRASLEWLTGLFNVIFKTKRMPNEWRWSTVVPLYKNRGDIQSCNNYRDIKLLSHTIKVWERVVEVRVRRTMSVSDNQFGFMPGHSTMETIHLIRRAIKDMYDGSKTRVRTVGGDSEHFSIVMGLHQESALNPLLFALVMDVLIHHVEGEVSWCMLFVDDIVLIDEMRSGVNKRLEVSRQTLESKGFKLSRTKTEYILSASLVPSQGERAWT</sequence>
<dbReference type="PROSITE" id="PS50878">
    <property type="entry name" value="RT_POL"/>
    <property type="match status" value="1"/>
</dbReference>
<dbReference type="InterPro" id="IPR043128">
    <property type="entry name" value="Rev_trsase/Diguanyl_cyclase"/>
</dbReference>
<dbReference type="RefSeq" id="XP_009771251.1">
    <property type="nucleotide sequence ID" value="XM_009772949.1"/>
</dbReference>
<reference evidence="3" key="2">
    <citation type="submission" date="2025-08" db="UniProtKB">
        <authorList>
            <consortium name="RefSeq"/>
        </authorList>
    </citation>
    <scope>IDENTIFICATION</scope>
    <source>
        <tissue evidence="3">Leaf</tissue>
    </source>
</reference>
<dbReference type="InterPro" id="IPR043502">
    <property type="entry name" value="DNA/RNA_pol_sf"/>
</dbReference>
<evidence type="ECO:0000259" key="1">
    <source>
        <dbReference type="PROSITE" id="PS50878"/>
    </source>
</evidence>
<dbReference type="Pfam" id="PF00078">
    <property type="entry name" value="RVT_1"/>
    <property type="match status" value="1"/>
</dbReference>
<dbReference type="PANTHER" id="PTHR19446">
    <property type="entry name" value="REVERSE TRANSCRIPTASES"/>
    <property type="match status" value="1"/>
</dbReference>
<proteinExistence type="predicted"/>
<dbReference type="SUPFAM" id="SSF56672">
    <property type="entry name" value="DNA/RNA polymerases"/>
    <property type="match status" value="1"/>
</dbReference>
<dbReference type="InterPro" id="IPR000477">
    <property type="entry name" value="RT_dom"/>
</dbReference>
<dbReference type="Gene3D" id="3.30.70.270">
    <property type="match status" value="1"/>
</dbReference>
<keyword evidence="2" id="KW-1185">Reference proteome</keyword>
<dbReference type="STRING" id="4096.A0A1U7W225"/>
<evidence type="ECO:0000313" key="3">
    <source>
        <dbReference type="RefSeq" id="XP_009771251.1"/>
    </source>
</evidence>
<organism evidence="2 3">
    <name type="scientific">Nicotiana sylvestris</name>
    <name type="common">Wood tobacco</name>
    <name type="synonym">South American tobacco</name>
    <dbReference type="NCBI Taxonomy" id="4096"/>
    <lineage>
        <taxon>Eukaryota</taxon>
        <taxon>Viridiplantae</taxon>
        <taxon>Streptophyta</taxon>
        <taxon>Embryophyta</taxon>
        <taxon>Tracheophyta</taxon>
        <taxon>Spermatophyta</taxon>
        <taxon>Magnoliopsida</taxon>
        <taxon>eudicotyledons</taxon>
        <taxon>Gunneridae</taxon>
        <taxon>Pentapetalae</taxon>
        <taxon>asterids</taxon>
        <taxon>lamiids</taxon>
        <taxon>Solanales</taxon>
        <taxon>Solanaceae</taxon>
        <taxon>Nicotianoideae</taxon>
        <taxon>Nicotianeae</taxon>
        <taxon>Nicotiana</taxon>
    </lineage>
</organism>